<dbReference type="InterPro" id="IPR055140">
    <property type="entry name" value="Thiolase_C_2"/>
</dbReference>
<accession>H5SHD2</accession>
<dbReference type="EMBL" id="AP011720">
    <property type="protein sequence ID" value="BAL55568.1"/>
    <property type="molecule type" value="Genomic_DNA"/>
</dbReference>
<gene>
    <name evidence="2" type="ORF">HGMM_F28H07C42</name>
</gene>
<evidence type="ECO:0000313" key="2">
    <source>
        <dbReference type="EMBL" id="BAL55568.1"/>
    </source>
</evidence>
<protein>
    <submittedName>
        <fullName evidence="2">Acetyl-CoA C-acetyltransferase</fullName>
    </submittedName>
</protein>
<dbReference type="InterPro" id="IPR002155">
    <property type="entry name" value="Thiolase"/>
</dbReference>
<dbReference type="SUPFAM" id="SSF53901">
    <property type="entry name" value="Thiolase-like"/>
    <property type="match status" value="2"/>
</dbReference>
<dbReference type="InterPro" id="IPR016039">
    <property type="entry name" value="Thiolase-like"/>
</dbReference>
<dbReference type="GO" id="GO:0016747">
    <property type="term" value="F:acyltransferase activity, transferring groups other than amino-acyl groups"/>
    <property type="evidence" value="ECO:0007669"/>
    <property type="project" value="InterPro"/>
</dbReference>
<reference evidence="2" key="2">
    <citation type="journal article" date="2012" name="PLoS ONE">
        <title>A Deeply Branching Thermophilic Bacterium with an Ancient Acetyl-CoA Pathway Dominates a Subsurface Ecosystem.</title>
        <authorList>
            <person name="Takami H."/>
            <person name="Noguchi H."/>
            <person name="Takaki Y."/>
            <person name="Uchiyama I."/>
            <person name="Toyoda A."/>
            <person name="Nishi S."/>
            <person name="Chee G.-J."/>
            <person name="Arai W."/>
            <person name="Nunoura T."/>
            <person name="Itoh T."/>
            <person name="Hattori M."/>
            <person name="Takai K."/>
        </authorList>
    </citation>
    <scope>NUCLEOTIDE SEQUENCE</scope>
</reference>
<reference evidence="2" key="1">
    <citation type="journal article" date="2005" name="Environ. Microbiol.">
        <title>Genetic and functional properties of uncultivated thermophilic crenarchaeotes from a subsurface gold mine as revealed by analysis of genome fragments.</title>
        <authorList>
            <person name="Nunoura T."/>
            <person name="Hirayama H."/>
            <person name="Takami H."/>
            <person name="Oida H."/>
            <person name="Nishi S."/>
            <person name="Shimamura S."/>
            <person name="Suzuki Y."/>
            <person name="Inagaki F."/>
            <person name="Takai K."/>
            <person name="Nealson K.H."/>
            <person name="Horikoshi K."/>
        </authorList>
    </citation>
    <scope>NUCLEOTIDE SEQUENCE</scope>
</reference>
<keyword evidence="2" id="KW-0808">Transferase</keyword>
<organism evidence="2">
    <name type="scientific">uncultured Acetothermia bacterium</name>
    <dbReference type="NCBI Taxonomy" id="236499"/>
    <lineage>
        <taxon>Bacteria</taxon>
        <taxon>Candidatus Bipolaricaulota</taxon>
        <taxon>environmental samples</taxon>
    </lineage>
</organism>
<dbReference type="PANTHER" id="PTHR42870">
    <property type="entry name" value="ACETYL-COA C-ACETYLTRANSFERASE"/>
    <property type="match status" value="1"/>
</dbReference>
<sequence length="389" mass="42269">MRDVAVLGVGYTAYASQTPEVNWKELIYDAAVKAYADAQIDPRRDVDSFVTCAEDFWEGFSIFDEFTPDQLGAALRPTMTVSGDGLHGLASASMQIKSGIANIVAIEAHSKISELLTYEHVTEMAFDPVYERPLSAEREVHPYYVAGLEMNLYLQATGTTEEQCAFVAVQNRRNALDNPLAPYGARIGLQEIFNSGYAFTPLKRWEIASRADGCIVFVLAAGEIARRLTKKPLVYLEGIGWSSESPWIAARSADAGYVRRAAQLAYRQAGITDPKRQIDVIEVEDRFAFKELQHLEALGFARPGEAGWLAQSGALGLEGELKVNLSGGSLGCGDLIEASGLQRALEIVLQLRGEAGARQVPNARVGVAQSWRGVPHGTGAVAVFARRDG</sequence>
<dbReference type="Pfam" id="PF22691">
    <property type="entry name" value="Thiolase_C_1"/>
    <property type="match status" value="1"/>
</dbReference>
<dbReference type="PANTHER" id="PTHR42870:SF6">
    <property type="entry name" value="ACETYL-COA C-ACYLTRANSFERASE"/>
    <property type="match status" value="1"/>
</dbReference>
<evidence type="ECO:0000259" key="1">
    <source>
        <dbReference type="Pfam" id="PF22691"/>
    </source>
</evidence>
<dbReference type="PIRSF" id="PIRSF000429">
    <property type="entry name" value="Ac-CoA_Ac_transf"/>
    <property type="match status" value="1"/>
</dbReference>
<feature type="domain" description="Thiolase C-terminal" evidence="1">
    <location>
        <begin position="258"/>
        <end position="375"/>
    </location>
</feature>
<dbReference type="Gene3D" id="3.40.47.10">
    <property type="match status" value="1"/>
</dbReference>
<proteinExistence type="predicted"/>
<name>H5SHD2_9BACT</name>
<dbReference type="CDD" id="cd00829">
    <property type="entry name" value="SCP-x_thiolase"/>
    <property type="match status" value="1"/>
</dbReference>
<dbReference type="AlphaFoldDB" id="H5SHD2"/>